<dbReference type="EMBL" id="RWKW01000031">
    <property type="protein sequence ID" value="RST86735.1"/>
    <property type="molecule type" value="Genomic_DNA"/>
</dbReference>
<feature type="transmembrane region" description="Helical" evidence="8">
    <location>
        <begin position="256"/>
        <end position="276"/>
    </location>
</feature>
<dbReference type="InterPro" id="IPR038731">
    <property type="entry name" value="RgtA/B/C-like"/>
</dbReference>
<organism evidence="10 11">
    <name type="scientific">Aquibium carbonis</name>
    <dbReference type="NCBI Taxonomy" id="2495581"/>
    <lineage>
        <taxon>Bacteria</taxon>
        <taxon>Pseudomonadati</taxon>
        <taxon>Pseudomonadota</taxon>
        <taxon>Alphaproteobacteria</taxon>
        <taxon>Hyphomicrobiales</taxon>
        <taxon>Phyllobacteriaceae</taxon>
        <taxon>Aquibium</taxon>
    </lineage>
</organism>
<evidence type="ECO:0000313" key="10">
    <source>
        <dbReference type="EMBL" id="RST86735.1"/>
    </source>
</evidence>
<sequence length="488" mass="52175">MPGMNTDDRDETGSWNRYTGFLLLLFVGQAIALSLVRSGTSYDGAEQLLYTQYLDWGYGRSQPPLYTWMLIALHRVFGVGMLAENLLKFGLLFLGFWSVAEITRRLGFGRAVAAAALAAPFLIVEIGWESQRNYAHTVLTFALTGGLGVAYLAARETPGATRHLAIGVMMGLLVLSKYNGALVIAALVAADLAVGKPRVFARPSSVVAWLAAAVIAIPHLVWVAGNTGHALVLADNFRAAEGAGLLATALKGIGQYLLATAGLLALLAVALAVYTIRSPRASPPPRHAPAVSVIALWGLAFWLVGLVVTLATGATVVRMRWLAPVVVMAVPVLVGWAFSRRPGRETWFALGGMALGVGLVAGQWYESTRMNARTDYDYRRLAEELAQSGPTDAIVTAEYEVFANLRLHDHPILAPQMPRVDRGAAEGATALWFADGRAGDRVEGFARSIGLCPVQSEPVREIALHRRHGDAAPRRVSAMALSAEACGG</sequence>
<dbReference type="InterPro" id="IPR050297">
    <property type="entry name" value="LipidA_mod_glycosyltrf_83"/>
</dbReference>
<keyword evidence="5 8" id="KW-0812">Transmembrane</keyword>
<evidence type="ECO:0000256" key="1">
    <source>
        <dbReference type="ARBA" id="ARBA00004651"/>
    </source>
</evidence>
<dbReference type="Proteomes" id="UP000278398">
    <property type="component" value="Unassembled WGS sequence"/>
</dbReference>
<evidence type="ECO:0000256" key="4">
    <source>
        <dbReference type="ARBA" id="ARBA00022679"/>
    </source>
</evidence>
<dbReference type="OrthoDB" id="9153955at2"/>
<dbReference type="GO" id="GO:0009103">
    <property type="term" value="P:lipopolysaccharide biosynthetic process"/>
    <property type="evidence" value="ECO:0007669"/>
    <property type="project" value="UniProtKB-ARBA"/>
</dbReference>
<feature type="transmembrane region" description="Helical" evidence="8">
    <location>
        <begin position="134"/>
        <end position="154"/>
    </location>
</feature>
<keyword evidence="3" id="KW-0328">Glycosyltransferase</keyword>
<comment type="caution">
    <text evidence="10">The sequence shown here is derived from an EMBL/GenBank/DDBJ whole genome shotgun (WGS) entry which is preliminary data.</text>
</comment>
<evidence type="ECO:0000259" key="9">
    <source>
        <dbReference type="Pfam" id="PF13231"/>
    </source>
</evidence>
<feature type="transmembrane region" description="Helical" evidence="8">
    <location>
        <begin position="107"/>
        <end position="127"/>
    </location>
</feature>
<feature type="transmembrane region" description="Helical" evidence="8">
    <location>
        <begin position="288"/>
        <end position="309"/>
    </location>
</feature>
<reference evidence="10 11" key="1">
    <citation type="submission" date="2018-12" db="EMBL/GenBank/DDBJ databases">
        <title>Mesorhizobium carbonis sp. nov., isolated from coal mine water.</title>
        <authorList>
            <person name="Xin W."/>
            <person name="Xu Z."/>
            <person name="Xiang F."/>
            <person name="Zhang J."/>
            <person name="Xi L."/>
            <person name="Liu J."/>
        </authorList>
    </citation>
    <scope>NUCLEOTIDE SEQUENCE [LARGE SCALE GENOMIC DNA]</scope>
    <source>
        <strain evidence="10 11">B2.3</strain>
    </source>
</reference>
<feature type="transmembrane region" description="Helical" evidence="8">
    <location>
        <begin position="20"/>
        <end position="36"/>
    </location>
</feature>
<gene>
    <name evidence="10" type="ORF">EJC49_08475</name>
</gene>
<comment type="subcellular location">
    <subcellularLocation>
        <location evidence="1">Cell membrane</location>
        <topology evidence="1">Multi-pass membrane protein</topology>
    </subcellularLocation>
</comment>
<dbReference type="PANTHER" id="PTHR33908">
    <property type="entry name" value="MANNOSYLTRANSFERASE YKCB-RELATED"/>
    <property type="match status" value="1"/>
</dbReference>
<name>A0A3S0A9L2_9HYPH</name>
<keyword evidence="2" id="KW-1003">Cell membrane</keyword>
<evidence type="ECO:0000256" key="2">
    <source>
        <dbReference type="ARBA" id="ARBA00022475"/>
    </source>
</evidence>
<evidence type="ECO:0000256" key="5">
    <source>
        <dbReference type="ARBA" id="ARBA00022692"/>
    </source>
</evidence>
<proteinExistence type="predicted"/>
<feature type="transmembrane region" description="Helical" evidence="8">
    <location>
        <begin position="346"/>
        <end position="365"/>
    </location>
</feature>
<keyword evidence="11" id="KW-1185">Reference proteome</keyword>
<feature type="domain" description="Glycosyltransferase RgtA/B/C/D-like" evidence="9">
    <location>
        <begin position="62"/>
        <end position="222"/>
    </location>
</feature>
<feature type="transmembrane region" description="Helical" evidence="8">
    <location>
        <begin position="321"/>
        <end position="339"/>
    </location>
</feature>
<dbReference type="GO" id="GO:0016763">
    <property type="term" value="F:pentosyltransferase activity"/>
    <property type="evidence" value="ECO:0007669"/>
    <property type="project" value="TreeGrafter"/>
</dbReference>
<accession>A0A3S0A9L2</accession>
<keyword evidence="7 8" id="KW-0472">Membrane</keyword>
<feature type="transmembrane region" description="Helical" evidence="8">
    <location>
        <begin position="166"/>
        <end position="194"/>
    </location>
</feature>
<evidence type="ECO:0000256" key="6">
    <source>
        <dbReference type="ARBA" id="ARBA00022989"/>
    </source>
</evidence>
<dbReference type="Pfam" id="PF13231">
    <property type="entry name" value="PMT_2"/>
    <property type="match status" value="1"/>
</dbReference>
<keyword evidence="4" id="KW-0808">Transferase</keyword>
<dbReference type="AlphaFoldDB" id="A0A3S0A9L2"/>
<evidence type="ECO:0000313" key="11">
    <source>
        <dbReference type="Proteomes" id="UP000278398"/>
    </source>
</evidence>
<evidence type="ECO:0000256" key="8">
    <source>
        <dbReference type="SAM" id="Phobius"/>
    </source>
</evidence>
<keyword evidence="6 8" id="KW-1133">Transmembrane helix</keyword>
<protein>
    <recommendedName>
        <fullName evidence="9">Glycosyltransferase RgtA/B/C/D-like domain-containing protein</fullName>
    </recommendedName>
</protein>
<feature type="transmembrane region" description="Helical" evidence="8">
    <location>
        <begin position="206"/>
        <end position="225"/>
    </location>
</feature>
<evidence type="ECO:0000256" key="7">
    <source>
        <dbReference type="ARBA" id="ARBA00023136"/>
    </source>
</evidence>
<dbReference type="PANTHER" id="PTHR33908:SF11">
    <property type="entry name" value="MEMBRANE PROTEIN"/>
    <property type="match status" value="1"/>
</dbReference>
<evidence type="ECO:0000256" key="3">
    <source>
        <dbReference type="ARBA" id="ARBA00022676"/>
    </source>
</evidence>
<dbReference type="GO" id="GO:0005886">
    <property type="term" value="C:plasma membrane"/>
    <property type="evidence" value="ECO:0007669"/>
    <property type="project" value="UniProtKB-SubCell"/>
</dbReference>